<dbReference type="AlphaFoldDB" id="A0A392N1H5"/>
<dbReference type="GO" id="GO:0005829">
    <property type="term" value="C:cytosol"/>
    <property type="evidence" value="ECO:0007669"/>
    <property type="project" value="TreeGrafter"/>
</dbReference>
<dbReference type="GO" id="GO:0016783">
    <property type="term" value="F:sulfurtransferase activity"/>
    <property type="evidence" value="ECO:0007669"/>
    <property type="project" value="TreeGrafter"/>
</dbReference>
<dbReference type="Proteomes" id="UP000265520">
    <property type="component" value="Unassembled WGS sequence"/>
</dbReference>
<proteinExistence type="predicted"/>
<dbReference type="PANTHER" id="PTHR20882:SF14">
    <property type="entry name" value="CYTOPLASMIC TRNA 2-THIOLATION PROTEIN 2"/>
    <property type="match status" value="1"/>
</dbReference>
<protein>
    <submittedName>
        <fullName evidence="3">Cytoplasmic tRNA 2-thiolation protein 2-like</fullName>
    </submittedName>
</protein>
<reference evidence="3 4" key="1">
    <citation type="journal article" date="2018" name="Front. Plant Sci.">
        <title>Red Clover (Trifolium pratense) and Zigzag Clover (T. medium) - A Picture of Genomic Similarities and Differences.</title>
        <authorList>
            <person name="Dluhosova J."/>
            <person name="Istvanek J."/>
            <person name="Nedelnik J."/>
            <person name="Repkova J."/>
        </authorList>
    </citation>
    <scope>NUCLEOTIDE SEQUENCE [LARGE SCALE GENOMIC DNA]</scope>
    <source>
        <strain evidence="4">cv. 10/8</strain>
        <tissue evidence="3">Leaf</tissue>
    </source>
</reference>
<dbReference type="EMBL" id="LXQA010024057">
    <property type="protein sequence ID" value="MCH93049.1"/>
    <property type="molecule type" value="Genomic_DNA"/>
</dbReference>
<comment type="caution">
    <text evidence="3">The sequence shown here is derived from an EMBL/GenBank/DDBJ whole genome shotgun (WGS) entry which is preliminary data.</text>
</comment>
<name>A0A392N1H5_9FABA</name>
<dbReference type="GO" id="GO:0000049">
    <property type="term" value="F:tRNA binding"/>
    <property type="evidence" value="ECO:0007669"/>
    <property type="project" value="InterPro"/>
</dbReference>
<keyword evidence="4" id="KW-1185">Reference proteome</keyword>
<keyword evidence="1" id="KW-0963">Cytoplasm</keyword>
<evidence type="ECO:0000256" key="1">
    <source>
        <dbReference type="ARBA" id="ARBA00022490"/>
    </source>
</evidence>
<dbReference type="PANTHER" id="PTHR20882">
    <property type="entry name" value="CYTOPLASMIC TRNA 2-THIOLATION PROTEIN 2"/>
    <property type="match status" value="1"/>
</dbReference>
<feature type="non-terminal residue" evidence="3">
    <location>
        <position position="81"/>
    </location>
</feature>
<sequence length="81" mass="9474">MSTLVPYKLKSSWIALKNRPYVMVLISILKQGQGYSLPADIQYVDARWEIPVVLPLRDCFAQEINMYCRLDRYNLLHLTLS</sequence>
<evidence type="ECO:0000313" key="4">
    <source>
        <dbReference type="Proteomes" id="UP000265520"/>
    </source>
</evidence>
<keyword evidence="2" id="KW-0819">tRNA processing</keyword>
<evidence type="ECO:0000313" key="3">
    <source>
        <dbReference type="EMBL" id="MCH93049.1"/>
    </source>
</evidence>
<accession>A0A392N1H5</accession>
<dbReference type="GO" id="GO:0002143">
    <property type="term" value="P:tRNA wobble position uridine thiolation"/>
    <property type="evidence" value="ECO:0007669"/>
    <property type="project" value="TreeGrafter"/>
</dbReference>
<organism evidence="3 4">
    <name type="scientific">Trifolium medium</name>
    <dbReference type="NCBI Taxonomy" id="97028"/>
    <lineage>
        <taxon>Eukaryota</taxon>
        <taxon>Viridiplantae</taxon>
        <taxon>Streptophyta</taxon>
        <taxon>Embryophyta</taxon>
        <taxon>Tracheophyta</taxon>
        <taxon>Spermatophyta</taxon>
        <taxon>Magnoliopsida</taxon>
        <taxon>eudicotyledons</taxon>
        <taxon>Gunneridae</taxon>
        <taxon>Pentapetalae</taxon>
        <taxon>rosids</taxon>
        <taxon>fabids</taxon>
        <taxon>Fabales</taxon>
        <taxon>Fabaceae</taxon>
        <taxon>Papilionoideae</taxon>
        <taxon>50 kb inversion clade</taxon>
        <taxon>NPAAA clade</taxon>
        <taxon>Hologalegina</taxon>
        <taxon>IRL clade</taxon>
        <taxon>Trifolieae</taxon>
        <taxon>Trifolium</taxon>
    </lineage>
</organism>
<evidence type="ECO:0000256" key="2">
    <source>
        <dbReference type="ARBA" id="ARBA00022694"/>
    </source>
</evidence>
<dbReference type="InterPro" id="IPR019407">
    <property type="entry name" value="CTU2"/>
</dbReference>